<protein>
    <submittedName>
        <fullName evidence="1">Uncharacterized protein</fullName>
    </submittedName>
</protein>
<evidence type="ECO:0000313" key="2">
    <source>
        <dbReference type="Proteomes" id="UP000694892"/>
    </source>
</evidence>
<proteinExistence type="predicted"/>
<dbReference type="EMBL" id="CM004470">
    <property type="protein sequence ID" value="OCT89428.1"/>
    <property type="molecule type" value="Genomic_DNA"/>
</dbReference>
<name>A0A974DCT9_XENLA</name>
<sequence>MQYFVWKGDVVYREAWVGKSVLHVCTLISENTNFFGIQCYVILEKECLYIAAVYEEQGIHSGLMRFASSSKICPQNSLYHPNNICQRFKNIAATVCVYWKASNSFYSIMV</sequence>
<reference evidence="2" key="1">
    <citation type="journal article" date="2016" name="Nature">
        <title>Genome evolution in the allotetraploid frog Xenopus laevis.</title>
        <authorList>
            <person name="Session A.M."/>
            <person name="Uno Y."/>
            <person name="Kwon T."/>
            <person name="Chapman J.A."/>
            <person name="Toyoda A."/>
            <person name="Takahashi S."/>
            <person name="Fukui A."/>
            <person name="Hikosaka A."/>
            <person name="Suzuki A."/>
            <person name="Kondo M."/>
            <person name="van Heeringen S.J."/>
            <person name="Quigley I."/>
            <person name="Heinz S."/>
            <person name="Ogino H."/>
            <person name="Ochi H."/>
            <person name="Hellsten U."/>
            <person name="Lyons J.B."/>
            <person name="Simakov O."/>
            <person name="Putnam N."/>
            <person name="Stites J."/>
            <person name="Kuroki Y."/>
            <person name="Tanaka T."/>
            <person name="Michiue T."/>
            <person name="Watanabe M."/>
            <person name="Bogdanovic O."/>
            <person name="Lister R."/>
            <person name="Georgiou G."/>
            <person name="Paranjpe S.S."/>
            <person name="van Kruijsbergen I."/>
            <person name="Shu S."/>
            <person name="Carlson J."/>
            <person name="Kinoshita T."/>
            <person name="Ohta Y."/>
            <person name="Mawaribuchi S."/>
            <person name="Jenkins J."/>
            <person name="Grimwood J."/>
            <person name="Schmutz J."/>
            <person name="Mitros T."/>
            <person name="Mozaffari S.V."/>
            <person name="Suzuki Y."/>
            <person name="Haramoto Y."/>
            <person name="Yamamoto T.S."/>
            <person name="Takagi C."/>
            <person name="Heald R."/>
            <person name="Miller K."/>
            <person name="Haudenschild C."/>
            <person name="Kitzman J."/>
            <person name="Nakayama T."/>
            <person name="Izutsu Y."/>
            <person name="Robert J."/>
            <person name="Fortriede J."/>
            <person name="Burns K."/>
            <person name="Lotay V."/>
            <person name="Karimi K."/>
            <person name="Yasuoka Y."/>
            <person name="Dichmann D.S."/>
            <person name="Flajnik M.F."/>
            <person name="Houston D.W."/>
            <person name="Shendure J."/>
            <person name="DuPasquier L."/>
            <person name="Vize P.D."/>
            <person name="Zorn A.M."/>
            <person name="Ito M."/>
            <person name="Marcotte E.M."/>
            <person name="Wallingford J.B."/>
            <person name="Ito Y."/>
            <person name="Asashima M."/>
            <person name="Ueno N."/>
            <person name="Matsuda Y."/>
            <person name="Veenstra G.J."/>
            <person name="Fujiyama A."/>
            <person name="Harland R.M."/>
            <person name="Taira M."/>
            <person name="Rokhsar D.S."/>
        </authorList>
    </citation>
    <scope>NUCLEOTIDE SEQUENCE [LARGE SCALE GENOMIC DNA]</scope>
    <source>
        <strain evidence="2">J</strain>
    </source>
</reference>
<organism evidence="1 2">
    <name type="scientific">Xenopus laevis</name>
    <name type="common">African clawed frog</name>
    <dbReference type="NCBI Taxonomy" id="8355"/>
    <lineage>
        <taxon>Eukaryota</taxon>
        <taxon>Metazoa</taxon>
        <taxon>Chordata</taxon>
        <taxon>Craniata</taxon>
        <taxon>Vertebrata</taxon>
        <taxon>Euteleostomi</taxon>
        <taxon>Amphibia</taxon>
        <taxon>Batrachia</taxon>
        <taxon>Anura</taxon>
        <taxon>Pipoidea</taxon>
        <taxon>Pipidae</taxon>
        <taxon>Xenopodinae</taxon>
        <taxon>Xenopus</taxon>
        <taxon>Xenopus</taxon>
    </lineage>
</organism>
<evidence type="ECO:0000313" key="1">
    <source>
        <dbReference type="EMBL" id="OCT89428.1"/>
    </source>
</evidence>
<accession>A0A974DCT9</accession>
<dbReference type="Proteomes" id="UP000694892">
    <property type="component" value="Chromosome 3L"/>
</dbReference>
<gene>
    <name evidence="1" type="ORF">XELAEV_18018049mg</name>
</gene>
<dbReference type="AlphaFoldDB" id="A0A974DCT9"/>